<protein>
    <recommendedName>
        <fullName evidence="5">Iron-binding zinc finger CDGSH type domain-containing protein</fullName>
    </recommendedName>
</protein>
<evidence type="ECO:0000256" key="4">
    <source>
        <dbReference type="ARBA" id="ARBA00023014"/>
    </source>
</evidence>
<dbReference type="RefSeq" id="WP_344732438.1">
    <property type="nucleotide sequence ID" value="NZ_BAAAZH010000010.1"/>
</dbReference>
<organism evidence="6 7">
    <name type="scientific">Nocardioides fonticola</name>
    <dbReference type="NCBI Taxonomy" id="450363"/>
    <lineage>
        <taxon>Bacteria</taxon>
        <taxon>Bacillati</taxon>
        <taxon>Actinomycetota</taxon>
        <taxon>Actinomycetes</taxon>
        <taxon>Propionibacteriales</taxon>
        <taxon>Nocardioidaceae</taxon>
        <taxon>Nocardioides</taxon>
    </lineage>
</organism>
<sequence>MRTPDVVLCPGGPMLLRGDHVVQDAEGRTHETRRPVSAICRCLRSAELPWCDGTHVLLPDERRPR</sequence>
<dbReference type="Gene3D" id="3.40.5.90">
    <property type="entry name" value="CDGSH iron-sulfur domain, mitoNEET-type"/>
    <property type="match status" value="1"/>
</dbReference>
<comment type="caution">
    <text evidence="6">The sequence shown here is derived from an EMBL/GenBank/DDBJ whole genome shotgun (WGS) entry which is preliminary data.</text>
</comment>
<dbReference type="EMBL" id="BAAAZH010000010">
    <property type="protein sequence ID" value="GAA4114567.1"/>
    <property type="molecule type" value="Genomic_DNA"/>
</dbReference>
<keyword evidence="2" id="KW-0479">Metal-binding</keyword>
<evidence type="ECO:0000256" key="2">
    <source>
        <dbReference type="ARBA" id="ARBA00022723"/>
    </source>
</evidence>
<keyword evidence="3" id="KW-0408">Iron</keyword>
<evidence type="ECO:0000313" key="7">
    <source>
        <dbReference type="Proteomes" id="UP001501495"/>
    </source>
</evidence>
<evidence type="ECO:0000313" key="6">
    <source>
        <dbReference type="EMBL" id="GAA4114567.1"/>
    </source>
</evidence>
<dbReference type="InterPro" id="IPR018967">
    <property type="entry name" value="FeS-contain_CDGSH-typ"/>
</dbReference>
<evidence type="ECO:0000256" key="3">
    <source>
        <dbReference type="ARBA" id="ARBA00023004"/>
    </source>
</evidence>
<evidence type="ECO:0000259" key="5">
    <source>
        <dbReference type="Pfam" id="PF09360"/>
    </source>
</evidence>
<name>A0ABP7XFG1_9ACTN</name>
<evidence type="ECO:0000256" key="1">
    <source>
        <dbReference type="ARBA" id="ARBA00022714"/>
    </source>
</evidence>
<gene>
    <name evidence="6" type="ORF">GCM10022215_12730</name>
</gene>
<keyword evidence="7" id="KW-1185">Reference proteome</keyword>
<keyword evidence="4" id="KW-0411">Iron-sulfur</keyword>
<keyword evidence="1" id="KW-0001">2Fe-2S</keyword>
<proteinExistence type="predicted"/>
<dbReference type="Pfam" id="PF09360">
    <property type="entry name" value="zf-CDGSH"/>
    <property type="match status" value="1"/>
</dbReference>
<dbReference type="InterPro" id="IPR042216">
    <property type="entry name" value="MitoNEET_CISD"/>
</dbReference>
<feature type="domain" description="Iron-binding zinc finger CDGSH type" evidence="5">
    <location>
        <begin position="12"/>
        <end position="55"/>
    </location>
</feature>
<accession>A0ABP7XFG1</accession>
<dbReference type="Proteomes" id="UP001501495">
    <property type="component" value="Unassembled WGS sequence"/>
</dbReference>
<reference evidence="7" key="1">
    <citation type="journal article" date="2019" name="Int. J. Syst. Evol. Microbiol.">
        <title>The Global Catalogue of Microorganisms (GCM) 10K type strain sequencing project: providing services to taxonomists for standard genome sequencing and annotation.</title>
        <authorList>
            <consortium name="The Broad Institute Genomics Platform"/>
            <consortium name="The Broad Institute Genome Sequencing Center for Infectious Disease"/>
            <person name="Wu L."/>
            <person name="Ma J."/>
        </authorList>
    </citation>
    <scope>NUCLEOTIDE SEQUENCE [LARGE SCALE GENOMIC DNA]</scope>
    <source>
        <strain evidence="7">JCM 16703</strain>
    </source>
</reference>